<dbReference type="Pfam" id="PF07715">
    <property type="entry name" value="Plug"/>
    <property type="match status" value="1"/>
</dbReference>
<dbReference type="GO" id="GO:0015288">
    <property type="term" value="F:porin activity"/>
    <property type="evidence" value="ECO:0007669"/>
    <property type="project" value="UniProtKB-KW"/>
</dbReference>
<evidence type="ECO:0000256" key="13">
    <source>
        <dbReference type="SAM" id="SignalP"/>
    </source>
</evidence>
<keyword evidence="10 11" id="KW-0998">Cell outer membrane</keyword>
<feature type="domain" description="TonB-dependent receptor-like beta-barrel" evidence="14">
    <location>
        <begin position="228"/>
        <end position="590"/>
    </location>
</feature>
<evidence type="ECO:0000256" key="8">
    <source>
        <dbReference type="ARBA" id="ARBA00023114"/>
    </source>
</evidence>
<keyword evidence="3 11" id="KW-1134">Transmembrane beta strand</keyword>
<feature type="signal peptide" evidence="13">
    <location>
        <begin position="1"/>
        <end position="21"/>
    </location>
</feature>
<evidence type="ECO:0000256" key="7">
    <source>
        <dbReference type="ARBA" id="ARBA00023077"/>
    </source>
</evidence>
<proteinExistence type="inferred from homology"/>
<dbReference type="FunCoup" id="A0A5C7EYV2">
    <property type="interactions" value="78"/>
</dbReference>
<dbReference type="GO" id="GO:0006811">
    <property type="term" value="P:monoatomic ion transport"/>
    <property type="evidence" value="ECO:0007669"/>
    <property type="project" value="UniProtKB-KW"/>
</dbReference>
<organism evidence="16 17">
    <name type="scientific">Pelomicrobium methylotrophicum</name>
    <dbReference type="NCBI Taxonomy" id="2602750"/>
    <lineage>
        <taxon>Bacteria</taxon>
        <taxon>Pseudomonadati</taxon>
        <taxon>Pseudomonadota</taxon>
        <taxon>Hydrogenophilia</taxon>
        <taxon>Hydrogenophilia incertae sedis</taxon>
        <taxon>Pelomicrobium</taxon>
    </lineage>
</organism>
<dbReference type="InterPro" id="IPR036942">
    <property type="entry name" value="Beta-barrel_TonB_sf"/>
</dbReference>
<sequence length="619" mass="67320">MKRRHWLAGLGMLAAGTPSYAAQEAPAKEYVALAPVIVTASRTAETAEETLASVTVVTRDDIERSQALSVQEVLRGLAGISIANNGGLGKNTSVFLRGTESDHVLVLIDGVKVGSATTGQAAFQDLPVEQIERIEVVRGPRSSLYGSEAIGGVIQIFTRRGGGPLTPFFSVGAGSHSTSSLFAGLSGGGERSWFHVGLSNLDTQGFNACTGKPSPGGAGCFTVEPDADGYRNRAGNVRLGHRFDNGMEVDFHALRAEGQNEFDGSFVNESESVQQVIGGRLKFSPVSPWQVSLSAGQSRDESDNFLNGAFKSRFDTRRDVFSLQNDIALGASQIATLGFDHQNDRVDSTTAYAVTSRRNEGLFAQYLARLGAHDLQASARYDENEQFGSQTTGSVAWGYELIKGLRFTASYGTAFKAPTFNELYFPGFGNPNLRPEESRSVDVGLDGKAASWRWSVHVYQTQVDNLIAFDAATFLPQNIDQARIRGLEGIVSTRIGGWRFSANATLLDPENRSRGPNNGKVLPRRAEQSLRLDLDRSIDRLTLGATVVAEGRRFDDLANTRRLGGYATLDLRAEYRLHKEWALQFKVGNVFDKDYQTAAFFPQDGTNMFLILRYRPQGG</sequence>
<dbReference type="EMBL" id="VPFL01000007">
    <property type="protein sequence ID" value="TXF12272.1"/>
    <property type="molecule type" value="Genomic_DNA"/>
</dbReference>
<feature type="chain" id="PRO_5022710749" evidence="13">
    <location>
        <begin position="22"/>
        <end position="619"/>
    </location>
</feature>
<dbReference type="Proteomes" id="UP000321201">
    <property type="component" value="Unassembled WGS sequence"/>
</dbReference>
<accession>A0A5C7EYV2</accession>
<dbReference type="PANTHER" id="PTHR30069:SF53">
    <property type="entry name" value="COLICIN I RECEPTOR-RELATED"/>
    <property type="match status" value="1"/>
</dbReference>
<dbReference type="InterPro" id="IPR037066">
    <property type="entry name" value="Plug_dom_sf"/>
</dbReference>
<keyword evidence="8" id="KW-0626">Porin</keyword>
<evidence type="ECO:0000256" key="9">
    <source>
        <dbReference type="ARBA" id="ARBA00023136"/>
    </source>
</evidence>
<keyword evidence="17" id="KW-1185">Reference proteome</keyword>
<name>A0A5C7EYV2_9PROT</name>
<dbReference type="InParanoid" id="A0A5C7EYV2"/>
<dbReference type="Gene3D" id="2.40.170.20">
    <property type="entry name" value="TonB-dependent receptor, beta-barrel domain"/>
    <property type="match status" value="1"/>
</dbReference>
<evidence type="ECO:0000256" key="5">
    <source>
        <dbReference type="ARBA" id="ARBA00022729"/>
    </source>
</evidence>
<dbReference type="NCBIfam" id="TIGR01779">
    <property type="entry name" value="TonB-B12"/>
    <property type="match status" value="1"/>
</dbReference>
<evidence type="ECO:0000256" key="2">
    <source>
        <dbReference type="ARBA" id="ARBA00022448"/>
    </source>
</evidence>
<comment type="caution">
    <text evidence="16">The sequence shown here is derived from an EMBL/GenBank/DDBJ whole genome shotgun (WGS) entry which is preliminary data.</text>
</comment>
<comment type="similarity">
    <text evidence="11 12">Belongs to the TonB-dependent receptor family.</text>
</comment>
<dbReference type="GO" id="GO:0015420">
    <property type="term" value="F:ABC-type vitamin B12 transporter activity"/>
    <property type="evidence" value="ECO:0007669"/>
    <property type="project" value="InterPro"/>
</dbReference>
<evidence type="ECO:0000256" key="6">
    <source>
        <dbReference type="ARBA" id="ARBA00023065"/>
    </source>
</evidence>
<dbReference type="InterPro" id="IPR010101">
    <property type="entry name" value="B12_transptr_BtuB"/>
</dbReference>
<comment type="subcellular location">
    <subcellularLocation>
        <location evidence="1 11">Cell outer membrane</location>
        <topology evidence="1 11">Multi-pass membrane protein</topology>
    </subcellularLocation>
</comment>
<dbReference type="GO" id="GO:0046930">
    <property type="term" value="C:pore complex"/>
    <property type="evidence" value="ECO:0007669"/>
    <property type="project" value="UniProtKB-KW"/>
</dbReference>
<dbReference type="SUPFAM" id="SSF56935">
    <property type="entry name" value="Porins"/>
    <property type="match status" value="1"/>
</dbReference>
<keyword evidence="2 11" id="KW-0813">Transport</keyword>
<dbReference type="Pfam" id="PF00593">
    <property type="entry name" value="TonB_dep_Rec_b-barrel"/>
    <property type="match status" value="1"/>
</dbReference>
<evidence type="ECO:0000313" key="17">
    <source>
        <dbReference type="Proteomes" id="UP000321201"/>
    </source>
</evidence>
<evidence type="ECO:0000256" key="12">
    <source>
        <dbReference type="RuleBase" id="RU003357"/>
    </source>
</evidence>
<evidence type="ECO:0000313" key="16">
    <source>
        <dbReference type="EMBL" id="TXF12272.1"/>
    </source>
</evidence>
<dbReference type="GO" id="GO:0009279">
    <property type="term" value="C:cell outer membrane"/>
    <property type="evidence" value="ECO:0007669"/>
    <property type="project" value="UniProtKB-SubCell"/>
</dbReference>
<evidence type="ECO:0000256" key="11">
    <source>
        <dbReference type="PROSITE-ProRule" id="PRU01360"/>
    </source>
</evidence>
<keyword evidence="16" id="KW-0675">Receptor</keyword>
<evidence type="ECO:0000256" key="1">
    <source>
        <dbReference type="ARBA" id="ARBA00004571"/>
    </source>
</evidence>
<feature type="domain" description="TonB-dependent receptor plug" evidence="15">
    <location>
        <begin position="47"/>
        <end position="153"/>
    </location>
</feature>
<dbReference type="AlphaFoldDB" id="A0A5C7EYV2"/>
<dbReference type="PROSITE" id="PS52016">
    <property type="entry name" value="TONB_DEPENDENT_REC_3"/>
    <property type="match status" value="1"/>
</dbReference>
<keyword evidence="4 11" id="KW-0812">Transmembrane</keyword>
<reference evidence="16 17" key="1">
    <citation type="submission" date="2019-08" db="EMBL/GenBank/DDBJ databases">
        <title>Pelomicrobium methylotrophicum gen. nov., sp. nov. a moderately thermophilic, facultatively anaerobic, lithoautotrophic and methylotrophic bacterium isolated from a terrestrial mud volcano.</title>
        <authorList>
            <person name="Slobodkina G.B."/>
            <person name="Merkel A.Y."/>
            <person name="Slobodkin A.I."/>
        </authorList>
    </citation>
    <scope>NUCLEOTIDE SEQUENCE [LARGE SCALE GENOMIC DNA]</scope>
    <source>
        <strain evidence="16 17">SM250</strain>
    </source>
</reference>
<keyword evidence="5 13" id="KW-0732">Signal</keyword>
<evidence type="ECO:0000256" key="3">
    <source>
        <dbReference type="ARBA" id="ARBA00022452"/>
    </source>
</evidence>
<dbReference type="InterPro" id="IPR000531">
    <property type="entry name" value="Beta-barrel_TonB"/>
</dbReference>
<evidence type="ECO:0000259" key="15">
    <source>
        <dbReference type="Pfam" id="PF07715"/>
    </source>
</evidence>
<dbReference type="RefSeq" id="WP_147799471.1">
    <property type="nucleotide sequence ID" value="NZ_VPFL01000007.1"/>
</dbReference>
<gene>
    <name evidence="16" type="primary">btuB</name>
    <name evidence="16" type="ORF">FR698_07005</name>
</gene>
<dbReference type="InterPro" id="IPR012910">
    <property type="entry name" value="Plug_dom"/>
</dbReference>
<protein>
    <submittedName>
        <fullName evidence="16">TonB-dependent vitamin B12 receptor</fullName>
    </submittedName>
</protein>
<dbReference type="PANTHER" id="PTHR30069">
    <property type="entry name" value="TONB-DEPENDENT OUTER MEMBRANE RECEPTOR"/>
    <property type="match status" value="1"/>
</dbReference>
<dbReference type="CDD" id="cd01347">
    <property type="entry name" value="ligand_gated_channel"/>
    <property type="match status" value="1"/>
</dbReference>
<dbReference type="InterPro" id="IPR039426">
    <property type="entry name" value="TonB-dep_rcpt-like"/>
</dbReference>
<keyword evidence="6" id="KW-0406">Ion transport</keyword>
<keyword evidence="9 11" id="KW-0472">Membrane</keyword>
<dbReference type="Gene3D" id="2.170.130.10">
    <property type="entry name" value="TonB-dependent receptor, plug domain"/>
    <property type="match status" value="1"/>
</dbReference>
<evidence type="ECO:0000256" key="10">
    <source>
        <dbReference type="ARBA" id="ARBA00023237"/>
    </source>
</evidence>
<evidence type="ECO:0000259" key="14">
    <source>
        <dbReference type="Pfam" id="PF00593"/>
    </source>
</evidence>
<evidence type="ECO:0000256" key="4">
    <source>
        <dbReference type="ARBA" id="ARBA00022692"/>
    </source>
</evidence>
<keyword evidence="7 12" id="KW-0798">TonB box</keyword>
<dbReference type="OrthoDB" id="9760333at2"/>